<dbReference type="AlphaFoldDB" id="A0A1H7INL6"/>
<accession>A0A1H7INL6</accession>
<evidence type="ECO:0000259" key="2">
    <source>
        <dbReference type="Pfam" id="PF20009"/>
    </source>
</evidence>
<keyword evidence="4" id="KW-1185">Reference proteome</keyword>
<dbReference type="InterPro" id="IPR045474">
    <property type="entry name" value="GEVED"/>
</dbReference>
<organism evidence="3 4">
    <name type="scientific">Atopomonas hussainii</name>
    <dbReference type="NCBI Taxonomy" id="1429083"/>
    <lineage>
        <taxon>Bacteria</taxon>
        <taxon>Pseudomonadati</taxon>
        <taxon>Pseudomonadota</taxon>
        <taxon>Gammaproteobacteria</taxon>
        <taxon>Pseudomonadales</taxon>
        <taxon>Pseudomonadaceae</taxon>
        <taxon>Atopomonas</taxon>
    </lineage>
</organism>
<keyword evidence="1" id="KW-0732">Signal</keyword>
<evidence type="ECO:0000256" key="1">
    <source>
        <dbReference type="SAM" id="SignalP"/>
    </source>
</evidence>
<name>A0A1H7INL6_9GAMM</name>
<feature type="signal peptide" evidence="1">
    <location>
        <begin position="1"/>
        <end position="19"/>
    </location>
</feature>
<evidence type="ECO:0000313" key="3">
    <source>
        <dbReference type="EMBL" id="SEK63482.1"/>
    </source>
</evidence>
<evidence type="ECO:0000313" key="4">
    <source>
        <dbReference type="Proteomes" id="UP000185766"/>
    </source>
</evidence>
<feature type="domain" description="GEVED" evidence="2">
    <location>
        <begin position="85"/>
        <end position="156"/>
    </location>
</feature>
<sequence>MKQILLAAAACLAVSPAMAANYCDSRGSNSSYEWIAAISLNGISQASGNNGGYLDATNKPPLQLSGKGDRLELRPGFISTQYPENWGVWIDFNQNATFESNELVMTAQGNTAQSAIINLPAGASGTTRMRVQMRWGSAAQPCGSYTYGETEDYLVQLPGAPSQAAYPYSLTLEPDFWVTRSGELGDRLAMIVEKDGTRVLSRNAAGNLRDRYSNHQTGSVYKIWLEAFINGAYKQVSNLITYRPGTTDRVLLSRDVINNTITPSVDFQGEWIIAPENAEQTRLPAQTGQPLRYPFVYGVRYQVWAEATINQKSEPISVPLAFREGFPSPYIDVEVEADFLLRHNGPANNSLLWVIREDGVEVFRQATGNASQLRYPFQTGRKYKVWLEQLVGNEWVLVSDAEYFSPGLSDQHQLTIDTNRQITRSGTLGESVTWVIEEGGNVVLKRYAGNELAYTHYRFDPNKPYRVWLVRFVDGYYQRVSNVVRYGQGSTPTDGSENFLPLYQLGVDANQLLTRSQGNHTMLTWVIEQDGVTVLERLASNELSYRYFNYSPGKTYRSWLKAYIDGRYQRVSPIVTY</sequence>
<reference evidence="3 4" key="1">
    <citation type="submission" date="2016-10" db="EMBL/GenBank/DDBJ databases">
        <authorList>
            <person name="de Groot N.N."/>
        </authorList>
    </citation>
    <scope>NUCLEOTIDE SEQUENCE [LARGE SCALE GENOMIC DNA]</scope>
    <source>
        <strain evidence="3 4">JCM 19513</strain>
    </source>
</reference>
<dbReference type="RefSeq" id="WP_074865599.1">
    <property type="nucleotide sequence ID" value="NZ_FOAS01000004.1"/>
</dbReference>
<dbReference type="EMBL" id="FOAS01000004">
    <property type="protein sequence ID" value="SEK63482.1"/>
    <property type="molecule type" value="Genomic_DNA"/>
</dbReference>
<gene>
    <name evidence="3" type="ORF">SAMN05216214_1043</name>
</gene>
<dbReference type="Proteomes" id="UP000185766">
    <property type="component" value="Unassembled WGS sequence"/>
</dbReference>
<dbReference type="Pfam" id="PF20009">
    <property type="entry name" value="GEVED"/>
    <property type="match status" value="1"/>
</dbReference>
<protein>
    <recommendedName>
        <fullName evidence="2">GEVED domain-containing protein</fullName>
    </recommendedName>
</protein>
<feature type="chain" id="PRO_5010198312" description="GEVED domain-containing protein" evidence="1">
    <location>
        <begin position="20"/>
        <end position="577"/>
    </location>
</feature>
<proteinExistence type="predicted"/>